<evidence type="ECO:0000313" key="1">
    <source>
        <dbReference type="EMBL" id="KZP32565.1"/>
    </source>
</evidence>
<dbReference type="SUPFAM" id="SSF52047">
    <property type="entry name" value="RNI-like"/>
    <property type="match status" value="1"/>
</dbReference>
<name>A0A166VC37_9AGAM</name>
<sequence>MKSLSHLELQPSKFPIPLPPQSPLELPNLQFLRVDGSSCPGALKIILHNIRASSLTPLSLSEWSHEQDSRMARSSFPSLRHLIISRPLEKVHLLAQTFPDIEHLTYGTGTSTQRMIVHVLLAAINNCATLAWPKLESIAVPSMYSHVVVDLDLRNAILNLQQAGRPLRLLMLSHHYFSGTSMEDLAQLREVVEIEPFSEDGPRPFAIVF</sequence>
<accession>A0A166VC37</accession>
<evidence type="ECO:0008006" key="3">
    <source>
        <dbReference type="Google" id="ProtNLM"/>
    </source>
</evidence>
<protein>
    <recommendedName>
        <fullName evidence="3">F-box domain-containing protein</fullName>
    </recommendedName>
</protein>
<reference evidence="1 2" key="1">
    <citation type="journal article" date="2016" name="Mol. Biol. Evol.">
        <title>Comparative Genomics of Early-Diverging Mushroom-Forming Fungi Provides Insights into the Origins of Lignocellulose Decay Capabilities.</title>
        <authorList>
            <person name="Nagy L.G."/>
            <person name="Riley R."/>
            <person name="Tritt A."/>
            <person name="Adam C."/>
            <person name="Daum C."/>
            <person name="Floudas D."/>
            <person name="Sun H."/>
            <person name="Yadav J.S."/>
            <person name="Pangilinan J."/>
            <person name="Larsson K.H."/>
            <person name="Matsuura K."/>
            <person name="Barry K."/>
            <person name="Labutti K."/>
            <person name="Kuo R."/>
            <person name="Ohm R.A."/>
            <person name="Bhattacharya S.S."/>
            <person name="Shirouzu T."/>
            <person name="Yoshinaga Y."/>
            <person name="Martin F.M."/>
            <person name="Grigoriev I.V."/>
            <person name="Hibbett D.S."/>
        </authorList>
    </citation>
    <scope>NUCLEOTIDE SEQUENCE [LARGE SCALE GENOMIC DNA]</scope>
    <source>
        <strain evidence="1 2">CBS 109695</strain>
    </source>
</reference>
<organism evidence="1 2">
    <name type="scientific">Athelia psychrophila</name>
    <dbReference type="NCBI Taxonomy" id="1759441"/>
    <lineage>
        <taxon>Eukaryota</taxon>
        <taxon>Fungi</taxon>
        <taxon>Dikarya</taxon>
        <taxon>Basidiomycota</taxon>
        <taxon>Agaricomycotina</taxon>
        <taxon>Agaricomycetes</taxon>
        <taxon>Agaricomycetidae</taxon>
        <taxon>Atheliales</taxon>
        <taxon>Atheliaceae</taxon>
        <taxon>Athelia</taxon>
    </lineage>
</organism>
<proteinExistence type="predicted"/>
<gene>
    <name evidence="1" type="ORF">FIBSPDRAFT_479252</name>
</gene>
<dbReference type="OrthoDB" id="3203373at2759"/>
<dbReference type="EMBL" id="KV417485">
    <property type="protein sequence ID" value="KZP32565.1"/>
    <property type="molecule type" value="Genomic_DNA"/>
</dbReference>
<dbReference type="AlphaFoldDB" id="A0A166VC37"/>
<keyword evidence="2" id="KW-1185">Reference proteome</keyword>
<evidence type="ECO:0000313" key="2">
    <source>
        <dbReference type="Proteomes" id="UP000076532"/>
    </source>
</evidence>
<dbReference type="Proteomes" id="UP000076532">
    <property type="component" value="Unassembled WGS sequence"/>
</dbReference>